<feature type="compositionally biased region" description="Acidic residues" evidence="5">
    <location>
        <begin position="769"/>
        <end position="780"/>
    </location>
</feature>
<accession>A0A1Z5JF82</accession>
<dbReference type="InParanoid" id="A0A1Z5JF82"/>
<keyword evidence="1" id="KW-0489">Methyltransferase</keyword>
<dbReference type="EMBL" id="BDSP01000051">
    <property type="protein sequence ID" value="GAX12418.1"/>
    <property type="molecule type" value="Genomic_DNA"/>
</dbReference>
<reference evidence="7 8" key="1">
    <citation type="journal article" date="2015" name="Plant Cell">
        <title>Oil accumulation by the oleaginous diatom Fistulifera solaris as revealed by the genome and transcriptome.</title>
        <authorList>
            <person name="Tanaka T."/>
            <person name="Maeda Y."/>
            <person name="Veluchamy A."/>
            <person name="Tanaka M."/>
            <person name="Abida H."/>
            <person name="Marechal E."/>
            <person name="Bowler C."/>
            <person name="Muto M."/>
            <person name="Sunaga Y."/>
            <person name="Tanaka M."/>
            <person name="Yoshino T."/>
            <person name="Taniguchi T."/>
            <person name="Fukuda Y."/>
            <person name="Nemoto M."/>
            <person name="Matsumoto M."/>
            <person name="Wong P.S."/>
            <person name="Aburatani S."/>
            <person name="Fujibuchi W."/>
        </authorList>
    </citation>
    <scope>NUCLEOTIDE SEQUENCE [LARGE SCALE GENOMIC DNA]</scope>
    <source>
        <strain evidence="7 8">JPCC DA0580</strain>
    </source>
</reference>
<dbReference type="Pfam" id="PF17773">
    <property type="entry name" value="UPF0176_N"/>
    <property type="match status" value="1"/>
</dbReference>
<dbReference type="OrthoDB" id="25002at2759"/>
<dbReference type="PROSITE" id="PS51682">
    <property type="entry name" value="SAM_OMT_I"/>
    <property type="match status" value="1"/>
</dbReference>
<evidence type="ECO:0000256" key="4">
    <source>
        <dbReference type="ARBA" id="ARBA00023453"/>
    </source>
</evidence>
<protein>
    <recommendedName>
        <fullName evidence="6">Rhodanese domain-containing protein</fullName>
    </recommendedName>
</protein>
<gene>
    <name evidence="7" type="ORF">FisN_2Hh249</name>
</gene>
<comment type="similarity">
    <text evidence="4">Belongs to the class I-like SAM-binding methyltransferase superfamily. Cation-dependent O-methyltransferase family.</text>
</comment>
<dbReference type="GO" id="GO:0008171">
    <property type="term" value="F:O-methyltransferase activity"/>
    <property type="evidence" value="ECO:0007669"/>
    <property type="project" value="InterPro"/>
</dbReference>
<evidence type="ECO:0000313" key="8">
    <source>
        <dbReference type="Proteomes" id="UP000198406"/>
    </source>
</evidence>
<keyword evidence="2" id="KW-0808">Transferase</keyword>
<feature type="region of interest" description="Disordered" evidence="5">
    <location>
        <begin position="763"/>
        <end position="783"/>
    </location>
</feature>
<dbReference type="Gene3D" id="3.40.250.10">
    <property type="entry name" value="Rhodanese-like domain"/>
    <property type="match status" value="1"/>
</dbReference>
<dbReference type="InterPro" id="IPR022111">
    <property type="entry name" value="Rhodanese_C"/>
</dbReference>
<dbReference type="PANTHER" id="PTHR43846">
    <property type="entry name" value="UPF0176 PROTEIN YCEA"/>
    <property type="match status" value="1"/>
</dbReference>
<evidence type="ECO:0000259" key="6">
    <source>
        <dbReference type="PROSITE" id="PS50206"/>
    </source>
</evidence>
<dbReference type="Pfam" id="PF00581">
    <property type="entry name" value="Rhodanese"/>
    <property type="match status" value="1"/>
</dbReference>
<keyword evidence="3" id="KW-0949">S-adenosyl-L-methionine</keyword>
<keyword evidence="8" id="KW-1185">Reference proteome</keyword>
<dbReference type="Pfam" id="PF01596">
    <property type="entry name" value="Methyltransf_3"/>
    <property type="match status" value="1"/>
</dbReference>
<comment type="caution">
    <text evidence="7">The sequence shown here is derived from an EMBL/GenBank/DDBJ whole genome shotgun (WGS) entry which is preliminary data.</text>
</comment>
<dbReference type="InterPro" id="IPR001763">
    <property type="entry name" value="Rhodanese-like_dom"/>
</dbReference>
<feature type="domain" description="Rhodanese" evidence="6">
    <location>
        <begin position="346"/>
        <end position="439"/>
    </location>
</feature>
<dbReference type="AlphaFoldDB" id="A0A1Z5JF82"/>
<evidence type="ECO:0000256" key="3">
    <source>
        <dbReference type="ARBA" id="ARBA00022691"/>
    </source>
</evidence>
<evidence type="ECO:0000256" key="1">
    <source>
        <dbReference type="ARBA" id="ARBA00022603"/>
    </source>
</evidence>
<dbReference type="InterPro" id="IPR040503">
    <property type="entry name" value="TRHO_N"/>
</dbReference>
<dbReference type="Gene3D" id="3.40.50.150">
    <property type="entry name" value="Vaccinia Virus protein VP39"/>
    <property type="match status" value="1"/>
</dbReference>
<dbReference type="SUPFAM" id="SSF53335">
    <property type="entry name" value="S-adenosyl-L-methionine-dependent methyltransferases"/>
    <property type="match status" value="1"/>
</dbReference>
<dbReference type="SMART" id="SM00450">
    <property type="entry name" value="RHOD"/>
    <property type="match status" value="1"/>
</dbReference>
<proteinExistence type="inferred from homology"/>
<dbReference type="Proteomes" id="UP000198406">
    <property type="component" value="Unassembled WGS sequence"/>
</dbReference>
<dbReference type="Pfam" id="PF12368">
    <property type="entry name" value="Rhodanese_C"/>
    <property type="match status" value="1"/>
</dbReference>
<evidence type="ECO:0000313" key="7">
    <source>
        <dbReference type="EMBL" id="GAX12418.1"/>
    </source>
</evidence>
<dbReference type="GO" id="GO:0032259">
    <property type="term" value="P:methylation"/>
    <property type="evidence" value="ECO:0007669"/>
    <property type="project" value="UniProtKB-KW"/>
</dbReference>
<dbReference type="InterPro" id="IPR036873">
    <property type="entry name" value="Rhodanese-like_dom_sf"/>
</dbReference>
<dbReference type="SUPFAM" id="SSF52821">
    <property type="entry name" value="Rhodanese/Cell cycle control phosphatase"/>
    <property type="match status" value="1"/>
</dbReference>
<dbReference type="PANTHER" id="PTHR43846:SF1">
    <property type="entry name" value="TRNA URIDINE(34) HYDROXYLASE"/>
    <property type="match status" value="1"/>
</dbReference>
<dbReference type="Gene3D" id="3.30.70.100">
    <property type="match status" value="1"/>
</dbReference>
<dbReference type="PROSITE" id="PS50206">
    <property type="entry name" value="RHODANESE_3"/>
    <property type="match status" value="1"/>
</dbReference>
<evidence type="ECO:0000256" key="2">
    <source>
        <dbReference type="ARBA" id="ARBA00022679"/>
    </source>
</evidence>
<evidence type="ECO:0000256" key="5">
    <source>
        <dbReference type="SAM" id="MobiDB-lite"/>
    </source>
</evidence>
<organism evidence="7 8">
    <name type="scientific">Fistulifera solaris</name>
    <name type="common">Oleaginous diatom</name>
    <dbReference type="NCBI Taxonomy" id="1519565"/>
    <lineage>
        <taxon>Eukaryota</taxon>
        <taxon>Sar</taxon>
        <taxon>Stramenopiles</taxon>
        <taxon>Ochrophyta</taxon>
        <taxon>Bacillariophyta</taxon>
        <taxon>Bacillariophyceae</taxon>
        <taxon>Bacillariophycidae</taxon>
        <taxon>Naviculales</taxon>
        <taxon>Naviculaceae</taxon>
        <taxon>Fistulifera</taxon>
    </lineage>
</organism>
<dbReference type="InterPro" id="IPR002935">
    <property type="entry name" value="SAM_O-MeTrfase"/>
</dbReference>
<name>A0A1Z5JF82_FISSO</name>
<dbReference type="InterPro" id="IPR029063">
    <property type="entry name" value="SAM-dependent_MTases_sf"/>
</dbReference>
<sequence length="826" mass="91391">MSTQISNLIPSNQELVQQRLQVAREKRAARTRSIQQIQERNMHLKNILHSNQTVPMYAVKVTVCDELRDELKLSGREKRGRVFFESQSDAVRSLKGLRFELHAFFRALRKGSFMLSAGYPLVEEDGTISSSKTVDDVLWKIESDQDVIDTFQKADSFFQDNTSTLKRPSIVIKVQKDPNAAPPPPPPAYLQNMPDPASSPTITMLSFYSFPPGGVANPEDFANLLRKAWKPFQALGRIYVAREGINAQMSVPTNVLDNFMACCQSIPELGSYMENGINIDPIPLTRDEFATAGTPAAGGEPAPPFMGLHVRVRRQIVADGLDESLDWQSAGYDMPPLEWHQKLKEEKDNLVLLDCRNTYETDVGRFEGAEPLGTENFRDSWAVLEDRLKDLPKDTPIYGYCTGGIRCVKVGAYVTQKMGFKNFTRLAGGIVAYDRTLQEEAPTEEPLFKGTNFVFDGRLGRPITEDSLGTCLTCGGETSLVSNCRNENCHKRMIQCENCRTSFLGTCSDACRHRLVRGTSVSITSRPEESKVSFKNLEDYSSGHSSPTPTVYKEIEFNTKSLIPSGSHMISGDAQGRLLAQLTSMTREGRVLELGTFTGYSTICLIEGAGNVAKITGQKGTRESGPFVLTMERDSKAFNVATAHVKAVAEHGLFEAGAEAICSFRGADVPSITSSTVSLLYEESVGVELRRVSDALAAVESIANGAEEDLSAFDLVFVDADKTRLLDYVEACLLNDRVLKKGGLIVVDNVLWKGLVLDASRHDSFSSASDDDDEDSDEETAELRRNRRARKLANKMHRFNAAIAQDKRVEVLVIPVRDGLSVIRKK</sequence>